<protein>
    <submittedName>
        <fullName evidence="2 4">Uncharacterized protein</fullName>
    </submittedName>
</protein>
<evidence type="ECO:0000313" key="2">
    <source>
        <dbReference type="EMBL" id="VDD97672.1"/>
    </source>
</evidence>
<dbReference type="Proteomes" id="UP000274131">
    <property type="component" value="Unassembled WGS sequence"/>
</dbReference>
<sequence length="96" mass="10975">MKRSRTVDTNVTDIPRNHSAAEEKTSQKQRWSFAFRRRWFSSTSSKLSSQKNAEHVRESDDGFLVAPARTTLGVLPTGLLIVDDLFKNLHINVDLF</sequence>
<reference evidence="4" key="1">
    <citation type="submission" date="2017-02" db="UniProtKB">
        <authorList>
            <consortium name="WormBaseParasite"/>
        </authorList>
    </citation>
    <scope>IDENTIFICATION</scope>
</reference>
<dbReference type="AlphaFoldDB" id="A0A0N4VQH7"/>
<gene>
    <name evidence="2" type="ORF">EVEC_LOCUS12423</name>
</gene>
<evidence type="ECO:0000313" key="4">
    <source>
        <dbReference type="WBParaSite" id="EVEC_0001327801-mRNA-1"/>
    </source>
</evidence>
<dbReference type="EMBL" id="UXUI01014556">
    <property type="protein sequence ID" value="VDD97672.1"/>
    <property type="molecule type" value="Genomic_DNA"/>
</dbReference>
<evidence type="ECO:0000313" key="3">
    <source>
        <dbReference type="Proteomes" id="UP000274131"/>
    </source>
</evidence>
<accession>A0A0N4VQH7</accession>
<keyword evidence="3" id="KW-1185">Reference proteome</keyword>
<name>A0A0N4VQH7_ENTVE</name>
<organism evidence="4">
    <name type="scientific">Enterobius vermicularis</name>
    <name type="common">Human pinworm</name>
    <dbReference type="NCBI Taxonomy" id="51028"/>
    <lineage>
        <taxon>Eukaryota</taxon>
        <taxon>Metazoa</taxon>
        <taxon>Ecdysozoa</taxon>
        <taxon>Nematoda</taxon>
        <taxon>Chromadorea</taxon>
        <taxon>Rhabditida</taxon>
        <taxon>Spirurina</taxon>
        <taxon>Oxyuridomorpha</taxon>
        <taxon>Oxyuroidea</taxon>
        <taxon>Oxyuridae</taxon>
        <taxon>Enterobius</taxon>
    </lineage>
</organism>
<proteinExistence type="predicted"/>
<feature type="compositionally biased region" description="Basic and acidic residues" evidence="1">
    <location>
        <begin position="15"/>
        <end position="26"/>
    </location>
</feature>
<reference evidence="2 3" key="2">
    <citation type="submission" date="2018-10" db="EMBL/GenBank/DDBJ databases">
        <authorList>
            <consortium name="Pathogen Informatics"/>
        </authorList>
    </citation>
    <scope>NUCLEOTIDE SEQUENCE [LARGE SCALE GENOMIC DNA]</scope>
</reference>
<dbReference type="WBParaSite" id="EVEC_0001327801-mRNA-1">
    <property type="protein sequence ID" value="EVEC_0001327801-mRNA-1"/>
    <property type="gene ID" value="EVEC_0001327801"/>
</dbReference>
<evidence type="ECO:0000256" key="1">
    <source>
        <dbReference type="SAM" id="MobiDB-lite"/>
    </source>
</evidence>
<feature type="region of interest" description="Disordered" evidence="1">
    <location>
        <begin position="1"/>
        <end position="26"/>
    </location>
</feature>